<name>A0A644XF53_9ZZZZ</name>
<dbReference type="EMBL" id="VSSQ01002023">
    <property type="protein sequence ID" value="MPM12793.1"/>
    <property type="molecule type" value="Genomic_DNA"/>
</dbReference>
<accession>A0A644XF53</accession>
<organism evidence="1">
    <name type="scientific">bioreactor metagenome</name>
    <dbReference type="NCBI Taxonomy" id="1076179"/>
    <lineage>
        <taxon>unclassified sequences</taxon>
        <taxon>metagenomes</taxon>
        <taxon>ecological metagenomes</taxon>
    </lineage>
</organism>
<sequence>MKHITTDELRTMTDREGLVIQGCGGDLSEWVKGINELLTQEGILQNGDTFKDVSVFEHNGCTNLLLSMENMDLDIGKLAMWRLQSHATFGGTWLSDYLPNRLGVDMNGPPVQREKPDCALIGQDGNIFNLMGIAARTLKENGLGDQAKEMRERITTSGSYDKALCIIGEYVNITSAEDAQEQDCGFEMEQSY</sequence>
<reference evidence="1" key="1">
    <citation type="submission" date="2019-08" db="EMBL/GenBank/DDBJ databases">
        <authorList>
            <person name="Kucharzyk K."/>
            <person name="Murdoch R.W."/>
            <person name="Higgins S."/>
            <person name="Loffler F."/>
        </authorList>
    </citation>
    <scope>NUCLEOTIDE SEQUENCE</scope>
</reference>
<protein>
    <submittedName>
        <fullName evidence="1">Uncharacterized protein</fullName>
    </submittedName>
</protein>
<evidence type="ECO:0000313" key="1">
    <source>
        <dbReference type="EMBL" id="MPM12793.1"/>
    </source>
</evidence>
<dbReference type="AlphaFoldDB" id="A0A644XF53"/>
<proteinExistence type="predicted"/>
<comment type="caution">
    <text evidence="1">The sequence shown here is derived from an EMBL/GenBank/DDBJ whole genome shotgun (WGS) entry which is preliminary data.</text>
</comment>
<gene>
    <name evidence="1" type="ORF">SDC9_59147</name>
</gene>